<dbReference type="InterPro" id="IPR011547">
    <property type="entry name" value="SLC26A/SulP_dom"/>
</dbReference>
<dbReference type="InterPro" id="IPR036513">
    <property type="entry name" value="STAS_dom_sf"/>
</dbReference>
<evidence type="ECO:0000259" key="7">
    <source>
        <dbReference type="PROSITE" id="PS50801"/>
    </source>
</evidence>
<feature type="domain" description="STAS" evidence="7">
    <location>
        <begin position="431"/>
        <end position="544"/>
    </location>
</feature>
<dbReference type="Proteomes" id="UP000214666">
    <property type="component" value="Chromosome"/>
</dbReference>
<evidence type="ECO:0000313" key="9">
    <source>
        <dbReference type="Proteomes" id="UP000214666"/>
    </source>
</evidence>
<feature type="transmembrane region" description="Helical" evidence="6">
    <location>
        <begin position="46"/>
        <end position="63"/>
    </location>
</feature>
<organism evidence="8 9">
    <name type="scientific">Paenibacillus kribbensis</name>
    <dbReference type="NCBI Taxonomy" id="172713"/>
    <lineage>
        <taxon>Bacteria</taxon>
        <taxon>Bacillati</taxon>
        <taxon>Bacillota</taxon>
        <taxon>Bacilli</taxon>
        <taxon>Bacillales</taxon>
        <taxon>Paenibacillaceae</taxon>
        <taxon>Paenibacillus</taxon>
    </lineage>
</organism>
<feature type="transmembrane region" description="Helical" evidence="6">
    <location>
        <begin position="285"/>
        <end position="303"/>
    </location>
</feature>
<feature type="transmembrane region" description="Helical" evidence="6">
    <location>
        <begin position="241"/>
        <end position="265"/>
    </location>
</feature>
<feature type="transmembrane region" description="Helical" evidence="6">
    <location>
        <begin position="123"/>
        <end position="147"/>
    </location>
</feature>
<reference evidence="8 9" key="1">
    <citation type="submission" date="2017-03" db="EMBL/GenBank/DDBJ databases">
        <title>Complete genome sequence of Paenibacillus Kribbensis producing bioflocculants.</title>
        <authorList>
            <person name="Lee H.-G."/>
            <person name="Oh H.-M."/>
        </authorList>
    </citation>
    <scope>NUCLEOTIDE SEQUENCE [LARGE SCALE GENOMIC DNA]</scope>
    <source>
        <strain evidence="8 9">AM49</strain>
    </source>
</reference>
<feature type="transmembrane region" description="Helical" evidence="6">
    <location>
        <begin position="323"/>
        <end position="353"/>
    </location>
</feature>
<dbReference type="AlphaFoldDB" id="A0A222WKW1"/>
<dbReference type="InterPro" id="IPR002645">
    <property type="entry name" value="STAS_dom"/>
</dbReference>
<evidence type="ECO:0000313" key="8">
    <source>
        <dbReference type="EMBL" id="ASR46443.1"/>
    </source>
</evidence>
<evidence type="ECO:0000256" key="5">
    <source>
        <dbReference type="SAM" id="MobiDB-lite"/>
    </source>
</evidence>
<evidence type="ECO:0000256" key="3">
    <source>
        <dbReference type="ARBA" id="ARBA00022989"/>
    </source>
</evidence>
<evidence type="ECO:0000256" key="1">
    <source>
        <dbReference type="ARBA" id="ARBA00004141"/>
    </source>
</evidence>
<evidence type="ECO:0000256" key="2">
    <source>
        <dbReference type="ARBA" id="ARBA00022692"/>
    </source>
</evidence>
<name>A0A222WKW1_9BACL</name>
<dbReference type="NCBIfam" id="TIGR00815">
    <property type="entry name" value="sulP"/>
    <property type="match status" value="1"/>
</dbReference>
<comment type="subcellular location">
    <subcellularLocation>
        <location evidence="1">Membrane</location>
        <topology evidence="1">Multi-pass membrane protein</topology>
    </subcellularLocation>
</comment>
<dbReference type="Pfam" id="PF00916">
    <property type="entry name" value="Sulfate_transp"/>
    <property type="match status" value="1"/>
</dbReference>
<feature type="transmembrane region" description="Helical" evidence="6">
    <location>
        <begin position="20"/>
        <end position="40"/>
    </location>
</feature>
<protein>
    <submittedName>
        <fullName evidence="8">Sodium-independent anion transporter</fullName>
    </submittedName>
</protein>
<proteinExistence type="predicted"/>
<dbReference type="PANTHER" id="PTHR11814">
    <property type="entry name" value="SULFATE TRANSPORTER"/>
    <property type="match status" value="1"/>
</dbReference>
<dbReference type="STRING" id="172713.GCA_001705305_00674"/>
<dbReference type="CDD" id="cd07042">
    <property type="entry name" value="STAS_SulP_like_sulfate_transporter"/>
    <property type="match status" value="1"/>
</dbReference>
<feature type="transmembrane region" description="Helical" evidence="6">
    <location>
        <begin position="197"/>
        <end position="221"/>
    </location>
</feature>
<dbReference type="RefSeq" id="WP_094154243.1">
    <property type="nucleotide sequence ID" value="NZ_CP020028.1"/>
</dbReference>
<keyword evidence="2 6" id="KW-0812">Transmembrane</keyword>
<dbReference type="PROSITE" id="PS50801">
    <property type="entry name" value="STAS"/>
    <property type="match status" value="1"/>
</dbReference>
<dbReference type="EMBL" id="CP020028">
    <property type="protein sequence ID" value="ASR46443.1"/>
    <property type="molecule type" value="Genomic_DNA"/>
</dbReference>
<evidence type="ECO:0000256" key="4">
    <source>
        <dbReference type="ARBA" id="ARBA00023136"/>
    </source>
</evidence>
<dbReference type="Pfam" id="PF01740">
    <property type="entry name" value="STAS"/>
    <property type="match status" value="1"/>
</dbReference>
<evidence type="ECO:0000256" key="6">
    <source>
        <dbReference type="SAM" id="Phobius"/>
    </source>
</evidence>
<feature type="transmembrane region" description="Helical" evidence="6">
    <location>
        <begin position="167"/>
        <end position="185"/>
    </location>
</feature>
<dbReference type="Gene3D" id="3.30.750.24">
    <property type="entry name" value="STAS domain"/>
    <property type="match status" value="1"/>
</dbReference>
<dbReference type="GO" id="GO:0016020">
    <property type="term" value="C:membrane"/>
    <property type="evidence" value="ECO:0007669"/>
    <property type="project" value="UniProtKB-SubCell"/>
</dbReference>
<keyword evidence="4 6" id="KW-0472">Membrane</keyword>
<accession>A0A222WKW1</accession>
<sequence>MKWTGRFEGYNAGALRKDLISGSIVAIVAIPLGMAFAIASGVKPEYGLYTTIVAGILVSLLGGSKFQIGGPTGAFIPILLAIVMQYGYENLLIAGLMAGVMLILMGVLRLGALIKFIPKPVTIGFTAGIAVTIFSGQIANFLGLRGVERHETFLPSMAELIRRLPSLNVYSILTACICLAALIWVPKKWPKVPGSLVGLLLSTLAAVWLFPGQVATIGSAYGDIPASLPELHIPAITWDLIVKLLPPALVIAMLGAIESLLSAVVADGMMGTRHNSNRELVGQGIANLLTPLFGGIPATGAIARTATNIRNGAVSPMSGIVHGFVVFLILVLFAPYASNIPLASMAPVLMVVAWNMSERKHFAHILKTRTADSIVLVVTFLLTVFTTLTTAVEVGLVLAVVLFVKRMSSTLSVNKVLPDPSVKHEKVGAHMVTEQHDCPQVAIYNVEGPLFFGAASVLESSGMEGRADRQQGILLLRMGKVPFMDMTGEANFTALIQKYRQVGGTVLVSGLQPQPQALLQKTGCYDMIGQEHFFEHTGEAITAAIALVNQNQCFGCRQMAFRECATLCGKSQERQGGAGLHKPAAQSKSSFPDTAVPVPVSVNSGR</sequence>
<keyword evidence="3 6" id="KW-1133">Transmembrane helix</keyword>
<feature type="transmembrane region" description="Helical" evidence="6">
    <location>
        <begin position="92"/>
        <end position="111"/>
    </location>
</feature>
<dbReference type="SUPFAM" id="SSF52091">
    <property type="entry name" value="SpoIIaa-like"/>
    <property type="match status" value="1"/>
</dbReference>
<gene>
    <name evidence="8" type="ORF">B4V02_07015</name>
</gene>
<feature type="region of interest" description="Disordered" evidence="5">
    <location>
        <begin position="573"/>
        <end position="606"/>
    </location>
</feature>
<dbReference type="GO" id="GO:0055085">
    <property type="term" value="P:transmembrane transport"/>
    <property type="evidence" value="ECO:0007669"/>
    <property type="project" value="InterPro"/>
</dbReference>
<dbReference type="OrthoDB" id="9771198at2"/>
<dbReference type="KEGG" id="pkb:B4V02_07015"/>
<feature type="transmembrane region" description="Helical" evidence="6">
    <location>
        <begin position="374"/>
        <end position="404"/>
    </location>
</feature>
<keyword evidence="9" id="KW-1185">Reference proteome</keyword>
<dbReference type="InterPro" id="IPR001902">
    <property type="entry name" value="SLC26A/SulP_fam"/>
</dbReference>